<dbReference type="PANTHER" id="PTHR43569:SF1">
    <property type="entry name" value="BLL3371 PROTEIN"/>
    <property type="match status" value="1"/>
</dbReference>
<dbReference type="KEGG" id="bsb:Bresu_2872"/>
<organism evidence="3 4">
    <name type="scientific">Brevundimonas subvibrioides (strain ATCC 15264 / DSM 4735 / LMG 14903 / NBRC 16000 / CB 81)</name>
    <name type="common">Caulobacter subvibrioides</name>
    <dbReference type="NCBI Taxonomy" id="633149"/>
    <lineage>
        <taxon>Bacteria</taxon>
        <taxon>Pseudomonadati</taxon>
        <taxon>Pseudomonadota</taxon>
        <taxon>Alphaproteobacteria</taxon>
        <taxon>Caulobacterales</taxon>
        <taxon>Caulobacteraceae</taxon>
        <taxon>Brevundimonas</taxon>
    </lineage>
</organism>
<dbReference type="STRING" id="633149.Bresu_2872"/>
<name>D9QN23_BRESC</name>
<evidence type="ECO:0000256" key="1">
    <source>
        <dbReference type="ARBA" id="ARBA00038310"/>
    </source>
</evidence>
<dbReference type="OrthoDB" id="9787654at2"/>
<dbReference type="GO" id="GO:0016787">
    <property type="term" value="F:hydrolase activity"/>
    <property type="evidence" value="ECO:0007669"/>
    <property type="project" value="UniProtKB-KW"/>
</dbReference>
<dbReference type="InterPro" id="IPR006680">
    <property type="entry name" value="Amidohydro-rel"/>
</dbReference>
<proteinExistence type="inferred from homology"/>
<dbReference type="PANTHER" id="PTHR43569">
    <property type="entry name" value="AMIDOHYDROLASE"/>
    <property type="match status" value="1"/>
</dbReference>
<dbReference type="RefSeq" id="WP_013270280.1">
    <property type="nucleotide sequence ID" value="NC_014375.1"/>
</dbReference>
<dbReference type="InParanoid" id="D9QN23"/>
<keyword evidence="4" id="KW-1185">Reference proteome</keyword>
<keyword evidence="3" id="KW-0378">Hydrolase</keyword>
<evidence type="ECO:0000313" key="3">
    <source>
        <dbReference type="EMBL" id="ADL02179.1"/>
    </source>
</evidence>
<dbReference type="Pfam" id="PF04909">
    <property type="entry name" value="Amidohydro_2"/>
    <property type="match status" value="1"/>
</dbReference>
<reference evidence="4" key="1">
    <citation type="journal article" date="2011" name="J. Bacteriol.">
        <title>Genome sequences of eight morphologically diverse alphaproteobacteria.</title>
        <authorList>
            <consortium name="US DOE Joint Genome Institute"/>
            <person name="Brown P.J."/>
            <person name="Kysela D.T."/>
            <person name="Buechlein A."/>
            <person name="Hemmerich C."/>
            <person name="Brun Y.V."/>
        </authorList>
    </citation>
    <scope>NUCLEOTIDE SEQUENCE [LARGE SCALE GENOMIC DNA]</scope>
    <source>
        <strain evidence="4">ATCC 15264 / DSM 4735 / LMG 14903 / NBRC 16000 / CB 81</strain>
    </source>
</reference>
<dbReference type="SUPFAM" id="SSF51556">
    <property type="entry name" value="Metallo-dependent hydrolases"/>
    <property type="match status" value="1"/>
</dbReference>
<protein>
    <submittedName>
        <fullName evidence="3">Amidohydrolase 2</fullName>
    </submittedName>
</protein>
<dbReference type="InterPro" id="IPR032466">
    <property type="entry name" value="Metal_Hydrolase"/>
</dbReference>
<evidence type="ECO:0000313" key="4">
    <source>
        <dbReference type="Proteomes" id="UP000002696"/>
    </source>
</evidence>
<dbReference type="Proteomes" id="UP000002696">
    <property type="component" value="Chromosome"/>
</dbReference>
<evidence type="ECO:0000259" key="2">
    <source>
        <dbReference type="Pfam" id="PF04909"/>
    </source>
</evidence>
<gene>
    <name evidence="3" type="ordered locus">Bresu_2872</name>
</gene>
<dbReference type="InterPro" id="IPR052350">
    <property type="entry name" value="Metallo-dep_Lactonases"/>
</dbReference>
<dbReference type="EMBL" id="CP002102">
    <property type="protein sequence ID" value="ADL02179.1"/>
    <property type="molecule type" value="Genomic_DNA"/>
</dbReference>
<dbReference type="HOGENOM" id="CLU_044590_3_1_5"/>
<accession>D9QN23</accession>
<dbReference type="BioCyc" id="BSUB633149:G1GM8-2886-MONOMER"/>
<comment type="similarity">
    <text evidence="1">Belongs to the metallo-dependent hydrolases superfamily.</text>
</comment>
<dbReference type="eggNOG" id="COG3618">
    <property type="taxonomic scope" value="Bacteria"/>
</dbReference>
<feature type="domain" description="Amidohydrolase-related" evidence="2">
    <location>
        <begin position="8"/>
        <end position="301"/>
    </location>
</feature>
<sequence>MAHDLPIVDPHQHLWDFDRHHYGWLMDHPLPNNPAGDCAPIARPYGLDDYLADVAGWNVVATVHVDAGADANQALDETRWLQSIADARGMPDGIVAYAALDRPLTEVDALLEAHRAFANVRGIRQIVNWHADPARTYTPRDLLQDEDWRAGFALLRKHDLSFDLQIYPSQMPEAARLAARHSDTQLILNHTGMPTDRDPDGMAQWREGMALLAARPNVAVKISGLAMVDRAWTPDSIRPFVLTTIDLFGPDRAMFASNFPVDRLYGSFSDHYAAYDALTAGFSDAERRMLFAGTARSIYRL</sequence>
<dbReference type="AlphaFoldDB" id="D9QN23"/>
<dbReference type="Gene3D" id="3.20.20.140">
    <property type="entry name" value="Metal-dependent hydrolases"/>
    <property type="match status" value="1"/>
</dbReference>